<evidence type="ECO:0000256" key="1">
    <source>
        <dbReference type="SAM" id="Coils"/>
    </source>
</evidence>
<keyword evidence="2" id="KW-0732">Signal</keyword>
<name>A0A4Y0BE30_ANOFN</name>
<dbReference type="VEuPathDB" id="VectorBase:AFUN2_013662"/>
<sequence>MANKLTLTFLLFFVALLAKGYGLTWCLPQNDYFENIQTLLNTVAPQYGVQYSGEKIDTHPTVQRILDRLDNDRAKQMSAKQRIEEYTAEKLRHYEVTPIVTGSDNVVVYLKNLLSILDAENNENLNKLEQYRKANIDIEQELNGVLQQIQSLSGANVALEKTIDERNVTLTKTLETQSHLQKIIAERGLA</sequence>
<organism evidence="3">
    <name type="scientific">Anopheles funestus</name>
    <name type="common">African malaria mosquito</name>
    <dbReference type="NCBI Taxonomy" id="62324"/>
    <lineage>
        <taxon>Eukaryota</taxon>
        <taxon>Metazoa</taxon>
        <taxon>Ecdysozoa</taxon>
        <taxon>Arthropoda</taxon>
        <taxon>Hexapoda</taxon>
        <taxon>Insecta</taxon>
        <taxon>Pterygota</taxon>
        <taxon>Neoptera</taxon>
        <taxon>Endopterygota</taxon>
        <taxon>Diptera</taxon>
        <taxon>Nematocera</taxon>
        <taxon>Culicoidea</taxon>
        <taxon>Culicidae</taxon>
        <taxon>Anophelinae</taxon>
        <taxon>Anopheles</taxon>
    </lineage>
</organism>
<feature type="signal peptide" evidence="2">
    <location>
        <begin position="1"/>
        <end position="22"/>
    </location>
</feature>
<reference evidence="3" key="1">
    <citation type="submission" date="2020-05" db="UniProtKB">
        <authorList>
            <consortium name="EnsemblMetazoa"/>
        </authorList>
    </citation>
    <scope>IDENTIFICATION</scope>
    <source>
        <strain evidence="3">FUMOZ</strain>
    </source>
</reference>
<feature type="coiled-coil region" evidence="1">
    <location>
        <begin position="121"/>
        <end position="148"/>
    </location>
</feature>
<evidence type="ECO:0000313" key="3">
    <source>
        <dbReference type="EnsemblMetazoa" id="AFUN018599-PA"/>
    </source>
</evidence>
<keyword evidence="1" id="KW-0175">Coiled coil</keyword>
<evidence type="ECO:0008006" key="4">
    <source>
        <dbReference type="Google" id="ProtNLM"/>
    </source>
</evidence>
<proteinExistence type="predicted"/>
<dbReference type="VEuPathDB" id="VectorBase:AFUN018599"/>
<dbReference type="AlphaFoldDB" id="A0A4Y0BE30"/>
<feature type="chain" id="PRO_5021448781" description="Secreted protein" evidence="2">
    <location>
        <begin position="23"/>
        <end position="190"/>
    </location>
</feature>
<evidence type="ECO:0000256" key="2">
    <source>
        <dbReference type="SAM" id="SignalP"/>
    </source>
</evidence>
<accession>A0A4Y0BE30</accession>
<protein>
    <recommendedName>
        <fullName evidence="4">Secreted protein</fullName>
    </recommendedName>
</protein>
<dbReference type="EnsemblMetazoa" id="AFUN018599-RA">
    <property type="protein sequence ID" value="AFUN018599-PA"/>
    <property type="gene ID" value="AFUN018599"/>
</dbReference>